<keyword evidence="3" id="KW-1185">Reference proteome</keyword>
<name>A0A841FL79_9ACTN</name>
<reference evidence="2 3" key="1">
    <citation type="submission" date="2020-08" db="EMBL/GenBank/DDBJ databases">
        <title>Genomic Encyclopedia of Type Strains, Phase IV (KMG-IV): sequencing the most valuable type-strain genomes for metagenomic binning, comparative biology and taxonomic classification.</title>
        <authorList>
            <person name="Goeker M."/>
        </authorList>
    </citation>
    <scope>NUCLEOTIDE SEQUENCE [LARGE SCALE GENOMIC DNA]</scope>
    <source>
        <strain evidence="2 3">YIM 65646</strain>
    </source>
</reference>
<protein>
    <recommendedName>
        <fullName evidence="4">DUF3817 domain-containing protein</fullName>
    </recommendedName>
</protein>
<keyword evidence="1" id="KW-1133">Transmembrane helix</keyword>
<dbReference type="Proteomes" id="UP000548476">
    <property type="component" value="Unassembled WGS sequence"/>
</dbReference>
<evidence type="ECO:0000313" key="2">
    <source>
        <dbReference type="EMBL" id="MBB6036916.1"/>
    </source>
</evidence>
<dbReference type="EMBL" id="JACHGT010000010">
    <property type="protein sequence ID" value="MBB6036916.1"/>
    <property type="molecule type" value="Genomic_DNA"/>
</dbReference>
<dbReference type="AlphaFoldDB" id="A0A841FL79"/>
<proteinExistence type="predicted"/>
<sequence>MSTPVLRVAAALEAVTLTVLLVNLATVHADTVSRLCGPLHGMSYVAVIAATALAPVAREPGGKAAKWLAWVPGIGGMLALRRLRVVPRV</sequence>
<evidence type="ECO:0008006" key="4">
    <source>
        <dbReference type="Google" id="ProtNLM"/>
    </source>
</evidence>
<gene>
    <name evidence="2" type="ORF">HNR73_004789</name>
</gene>
<organism evidence="2 3">
    <name type="scientific">Phytomonospora endophytica</name>
    <dbReference type="NCBI Taxonomy" id="714109"/>
    <lineage>
        <taxon>Bacteria</taxon>
        <taxon>Bacillati</taxon>
        <taxon>Actinomycetota</taxon>
        <taxon>Actinomycetes</taxon>
        <taxon>Micromonosporales</taxon>
        <taxon>Micromonosporaceae</taxon>
        <taxon>Phytomonospora</taxon>
    </lineage>
</organism>
<accession>A0A841FL79</accession>
<evidence type="ECO:0000313" key="3">
    <source>
        <dbReference type="Proteomes" id="UP000548476"/>
    </source>
</evidence>
<feature type="transmembrane region" description="Helical" evidence="1">
    <location>
        <begin position="39"/>
        <end position="57"/>
    </location>
</feature>
<keyword evidence="1" id="KW-0812">Transmembrane</keyword>
<evidence type="ECO:0000256" key="1">
    <source>
        <dbReference type="SAM" id="Phobius"/>
    </source>
</evidence>
<comment type="caution">
    <text evidence="2">The sequence shown here is derived from an EMBL/GenBank/DDBJ whole genome shotgun (WGS) entry which is preliminary data.</text>
</comment>
<dbReference type="GO" id="GO:0005886">
    <property type="term" value="C:plasma membrane"/>
    <property type="evidence" value="ECO:0007669"/>
    <property type="project" value="UniProtKB-SubCell"/>
</dbReference>
<keyword evidence="1" id="KW-0472">Membrane</keyword>
<dbReference type="RefSeq" id="WP_184789747.1">
    <property type="nucleotide sequence ID" value="NZ_BONT01000056.1"/>
</dbReference>